<dbReference type="InterPro" id="IPR011050">
    <property type="entry name" value="Pectin_lyase_fold/virulence"/>
</dbReference>
<keyword evidence="4" id="KW-1185">Reference proteome</keyword>
<sequence length="311" mass="34513">QPVNWTIGSQIIIATTSDRFSQRESEIRQITNISSNGLILMLDSPLTYTHLGLVQSVNSITVEVRAEVGLLTHNVVFQGYVTPTWNDTIAACPSGFNPDEFAVQTCFLGRYGQEIGSDQFGAMIMASQGSNVTNVTQHIVVRLSNVEIHHVGQAFRLDRYAIHFQSNGNMSGSYVKSCSIYESFNRAIHIQATDFITMENNVLYNIMGNAMFLSDGVEIGHVFRGNLAVFVRTSSSLLNDDLTPAAFLLSNPNNIVEFNAVAGATHFGYWYRFTDQPEGLSLENYPNYCPNRQPFGRFVNNTVHSTGRFGV</sequence>
<comment type="caution">
    <text evidence="3">The sequence shown here is derived from an EMBL/GenBank/DDBJ whole genome shotgun (WGS) entry which is preliminary data.</text>
</comment>
<evidence type="ECO:0000256" key="1">
    <source>
        <dbReference type="ARBA" id="ARBA00022729"/>
    </source>
</evidence>
<protein>
    <recommendedName>
        <fullName evidence="2">CEMIP beta-helix domain-containing protein</fullName>
    </recommendedName>
</protein>
<dbReference type="InterPro" id="IPR055401">
    <property type="entry name" value="CEMIP_beta-hel_dom"/>
</dbReference>
<dbReference type="EMBL" id="CAJOBG010048402">
    <property type="protein sequence ID" value="CAF4466498.1"/>
    <property type="molecule type" value="Genomic_DNA"/>
</dbReference>
<proteinExistence type="predicted"/>
<reference evidence="3" key="1">
    <citation type="submission" date="2021-02" db="EMBL/GenBank/DDBJ databases">
        <authorList>
            <person name="Nowell W R."/>
        </authorList>
    </citation>
    <scope>NUCLEOTIDE SEQUENCE</scope>
</reference>
<dbReference type="SUPFAM" id="SSF51126">
    <property type="entry name" value="Pectin lyase-like"/>
    <property type="match status" value="1"/>
</dbReference>
<feature type="domain" description="CEMIP beta-helix" evidence="2">
    <location>
        <begin position="135"/>
        <end position="310"/>
    </location>
</feature>
<evidence type="ECO:0000313" key="3">
    <source>
        <dbReference type="EMBL" id="CAF4466498.1"/>
    </source>
</evidence>
<dbReference type="PANTHER" id="PTHR46769:SF2">
    <property type="entry name" value="FIBROCYSTIN-L ISOFORM 2 PRECURSOR-RELATED"/>
    <property type="match status" value="1"/>
</dbReference>
<dbReference type="Pfam" id="PF24606">
    <property type="entry name" value="CEMIP_beta-hel"/>
    <property type="match status" value="1"/>
</dbReference>
<keyword evidence="1" id="KW-0732">Signal</keyword>
<gene>
    <name evidence="3" type="ORF">OVN521_LOCUS38762</name>
</gene>
<dbReference type="Proteomes" id="UP000663866">
    <property type="component" value="Unassembled WGS sequence"/>
</dbReference>
<name>A0A820T9H9_9BILA</name>
<organism evidence="3 4">
    <name type="scientific">Rotaria magnacalcarata</name>
    <dbReference type="NCBI Taxonomy" id="392030"/>
    <lineage>
        <taxon>Eukaryota</taxon>
        <taxon>Metazoa</taxon>
        <taxon>Spiralia</taxon>
        <taxon>Gnathifera</taxon>
        <taxon>Rotifera</taxon>
        <taxon>Eurotatoria</taxon>
        <taxon>Bdelloidea</taxon>
        <taxon>Philodinida</taxon>
        <taxon>Philodinidae</taxon>
        <taxon>Rotaria</taxon>
    </lineage>
</organism>
<accession>A0A820T9H9</accession>
<feature type="non-terminal residue" evidence="3">
    <location>
        <position position="311"/>
    </location>
</feature>
<dbReference type="InterPro" id="IPR052387">
    <property type="entry name" value="Fibrocystin"/>
</dbReference>
<dbReference type="AlphaFoldDB" id="A0A820T9H9"/>
<dbReference type="PANTHER" id="PTHR46769">
    <property type="entry name" value="POLYCYSTIC KIDNEY AND HEPATIC DISEASE 1 (AUTOSOMAL RECESSIVE)-LIKE 1"/>
    <property type="match status" value="1"/>
</dbReference>
<evidence type="ECO:0000259" key="2">
    <source>
        <dbReference type="Pfam" id="PF24606"/>
    </source>
</evidence>
<feature type="non-terminal residue" evidence="3">
    <location>
        <position position="1"/>
    </location>
</feature>
<evidence type="ECO:0000313" key="4">
    <source>
        <dbReference type="Proteomes" id="UP000663866"/>
    </source>
</evidence>